<evidence type="ECO:0000313" key="2">
    <source>
        <dbReference type="Proteomes" id="UP001221411"/>
    </source>
</evidence>
<name>A0ABT5EJ25_9BACT</name>
<accession>A0ABT5EJ25</accession>
<dbReference type="Proteomes" id="UP001221411">
    <property type="component" value="Unassembled WGS sequence"/>
</dbReference>
<dbReference type="RefSeq" id="WP_271915955.1">
    <property type="nucleotide sequence ID" value="NZ_JAQNDO010000001.1"/>
</dbReference>
<comment type="caution">
    <text evidence="1">The sequence shown here is derived from an EMBL/GenBank/DDBJ whole genome shotgun (WGS) entry which is preliminary data.</text>
</comment>
<gene>
    <name evidence="1" type="ORF">POL67_05320</name>
</gene>
<sequence length="116" mass="12086">MSGAAVGCRSRGAAVDRASGNNRPLDRLNAVGGQTMKTCKALGFIDDDTLGTCLFGAATTTCGYDVSSGYYRYGNSCQGCTLNTGPFATYVLQGPMNTASVLSSMDGSMRNRCKAR</sequence>
<dbReference type="EMBL" id="JAQNDO010000001">
    <property type="protein sequence ID" value="MDC0740755.1"/>
    <property type="molecule type" value="Genomic_DNA"/>
</dbReference>
<keyword evidence="2" id="KW-1185">Reference proteome</keyword>
<protein>
    <submittedName>
        <fullName evidence="1">Uncharacterized protein</fullName>
    </submittedName>
</protein>
<proteinExistence type="predicted"/>
<reference evidence="1 2" key="1">
    <citation type="submission" date="2022-11" db="EMBL/GenBank/DDBJ databases">
        <title>Minimal conservation of predation-associated metabolite biosynthetic gene clusters underscores biosynthetic potential of Myxococcota including descriptions for ten novel species: Archangium lansinium sp. nov., Myxococcus landrumus sp. nov., Nannocystis bai.</title>
        <authorList>
            <person name="Ahearne A."/>
            <person name="Stevens C."/>
            <person name="Dowd S."/>
        </authorList>
    </citation>
    <scope>NUCLEOTIDE SEQUENCE [LARGE SCALE GENOMIC DNA]</scope>
    <source>
        <strain evidence="1 2">RJM3</strain>
    </source>
</reference>
<evidence type="ECO:0000313" key="1">
    <source>
        <dbReference type="EMBL" id="MDC0740755.1"/>
    </source>
</evidence>
<organism evidence="1 2">
    <name type="scientific">Polyangium mundeleinium</name>
    <dbReference type="NCBI Taxonomy" id="2995306"/>
    <lineage>
        <taxon>Bacteria</taxon>
        <taxon>Pseudomonadati</taxon>
        <taxon>Myxococcota</taxon>
        <taxon>Polyangia</taxon>
        <taxon>Polyangiales</taxon>
        <taxon>Polyangiaceae</taxon>
        <taxon>Polyangium</taxon>
    </lineage>
</organism>